<dbReference type="InterPro" id="IPR013520">
    <property type="entry name" value="Ribonucl_H"/>
</dbReference>
<dbReference type="GO" id="GO:0003676">
    <property type="term" value="F:nucleic acid binding"/>
    <property type="evidence" value="ECO:0007669"/>
    <property type="project" value="InterPro"/>
</dbReference>
<evidence type="ECO:0000256" key="6">
    <source>
        <dbReference type="HAMAP-Rule" id="MF_00045"/>
    </source>
</evidence>
<keyword evidence="4 6" id="KW-0269">Exonuclease</keyword>
<dbReference type="SUPFAM" id="SSF53098">
    <property type="entry name" value="Ribonuclease H-like"/>
    <property type="match status" value="1"/>
</dbReference>
<proteinExistence type="inferred from homology"/>
<dbReference type="EMBL" id="QEWR01000002">
    <property type="protein sequence ID" value="PWD84889.1"/>
    <property type="molecule type" value="Genomic_DNA"/>
</dbReference>
<accession>A0A2U2ANU1</accession>
<gene>
    <name evidence="6" type="primary">orn</name>
    <name evidence="8" type="ORF">DC082_05030</name>
</gene>
<evidence type="ECO:0000256" key="3">
    <source>
        <dbReference type="ARBA" id="ARBA00022801"/>
    </source>
</evidence>
<dbReference type="Pfam" id="PF00929">
    <property type="entry name" value="RNase_T"/>
    <property type="match status" value="1"/>
</dbReference>
<protein>
    <recommendedName>
        <fullName evidence="5 6">Oligoribonuclease</fullName>
        <ecNumber evidence="6">3.1.-.-</ecNumber>
    </recommendedName>
</protein>
<evidence type="ECO:0000256" key="2">
    <source>
        <dbReference type="ARBA" id="ARBA00022722"/>
    </source>
</evidence>
<evidence type="ECO:0000256" key="1">
    <source>
        <dbReference type="ARBA" id="ARBA00009921"/>
    </source>
</evidence>
<evidence type="ECO:0000256" key="4">
    <source>
        <dbReference type="ARBA" id="ARBA00022839"/>
    </source>
</evidence>
<feature type="active site" evidence="6">
    <location>
        <position position="128"/>
    </location>
</feature>
<dbReference type="GO" id="GO:0005737">
    <property type="term" value="C:cytoplasm"/>
    <property type="evidence" value="ECO:0007669"/>
    <property type="project" value="UniProtKB-SubCell"/>
</dbReference>
<comment type="subcellular location">
    <subcellularLocation>
        <location evidence="6">Cytoplasm</location>
    </subcellularLocation>
</comment>
<keyword evidence="2 6" id="KW-0540">Nuclease</keyword>
<feature type="domain" description="Exonuclease" evidence="7">
    <location>
        <begin position="6"/>
        <end position="178"/>
    </location>
</feature>
<reference evidence="8 9" key="1">
    <citation type="journal article" date="2018" name="Genome Announc.">
        <title>Ignatzschineria cameli sp. nov., isolated from necrotic foot tissue of dromedaries (Camelus dromedarius) and associated maggots (Wohlfahrtia species) in Dubai.</title>
        <authorList>
            <person name="Tsang C.C."/>
            <person name="Tang J.Y."/>
            <person name="Fong J.Y."/>
            <person name="Kinne J."/>
            <person name="Lee H.H."/>
            <person name="Joseph M."/>
            <person name="Jose S."/>
            <person name="Schuster R.K."/>
            <person name="Tang Y."/>
            <person name="Sivakumar S."/>
            <person name="Chen J.H."/>
            <person name="Teng J.L."/>
            <person name="Lau S.K."/>
            <person name="Wernery U."/>
            <person name="Woo P.C."/>
        </authorList>
    </citation>
    <scope>NUCLEOTIDE SEQUENCE [LARGE SCALE GENOMIC DNA]</scope>
    <source>
        <strain evidence="8 9">KCTC 22643</strain>
    </source>
</reference>
<dbReference type="PANTHER" id="PTHR11046:SF0">
    <property type="entry name" value="OLIGORIBONUCLEASE, MITOCHONDRIAL"/>
    <property type="match status" value="1"/>
</dbReference>
<dbReference type="SMART" id="SM00479">
    <property type="entry name" value="EXOIII"/>
    <property type="match status" value="1"/>
</dbReference>
<dbReference type="Proteomes" id="UP000244948">
    <property type="component" value="Unassembled WGS sequence"/>
</dbReference>
<dbReference type="NCBIfam" id="NF003765">
    <property type="entry name" value="PRK05359.1"/>
    <property type="match status" value="1"/>
</dbReference>
<dbReference type="AlphaFoldDB" id="A0A2U2ANU1"/>
<keyword evidence="3 6" id="KW-0378">Hydrolase</keyword>
<evidence type="ECO:0000259" key="7">
    <source>
        <dbReference type="SMART" id="SM00479"/>
    </source>
</evidence>
<name>A0A2U2ANU1_9GAMM</name>
<dbReference type="PANTHER" id="PTHR11046">
    <property type="entry name" value="OLIGORIBONUCLEASE, MITOCHONDRIAL"/>
    <property type="match status" value="1"/>
</dbReference>
<dbReference type="InterPro" id="IPR012337">
    <property type="entry name" value="RNaseH-like_sf"/>
</dbReference>
<dbReference type="CDD" id="cd06135">
    <property type="entry name" value="Orn"/>
    <property type="match status" value="1"/>
</dbReference>
<comment type="caution">
    <text evidence="8">The sequence shown here is derived from an EMBL/GenBank/DDBJ whole genome shotgun (WGS) entry which is preliminary data.</text>
</comment>
<dbReference type="FunFam" id="3.30.420.10:FF:000003">
    <property type="entry name" value="Oligoribonuclease"/>
    <property type="match status" value="1"/>
</dbReference>
<sequence>MQSESNLLWIDLEMTGLDEEIHHIIEIASIITDKDLNFLAEGPNLAIYQPQEILDLMDDWCQTTHGNSGLIKRIKESDVTVTDAMNATLQFASQWIPAGKSPLCGNSIGTDRRFLKKYMPELDQFCHYRNIDVSSFKEVVKRWYSNPLSYEKKNTHLALDDIRESINELKFIREHYFVK</sequence>
<comment type="function">
    <text evidence="6">3'-to-5' exoribonuclease specific for small oligoribonucleotides.</text>
</comment>
<evidence type="ECO:0000313" key="9">
    <source>
        <dbReference type="Proteomes" id="UP000244948"/>
    </source>
</evidence>
<evidence type="ECO:0000256" key="5">
    <source>
        <dbReference type="ARBA" id="ARBA00070964"/>
    </source>
</evidence>
<dbReference type="HAMAP" id="MF_00045">
    <property type="entry name" value="Oligoribonuclease"/>
    <property type="match status" value="1"/>
</dbReference>
<dbReference type="RefSeq" id="WP_094566757.1">
    <property type="nucleotide sequence ID" value="NZ_BMXZ01000001.1"/>
</dbReference>
<dbReference type="InterPro" id="IPR036397">
    <property type="entry name" value="RNaseH_sf"/>
</dbReference>
<keyword evidence="6" id="KW-0963">Cytoplasm</keyword>
<evidence type="ECO:0000313" key="8">
    <source>
        <dbReference type="EMBL" id="PWD84889.1"/>
    </source>
</evidence>
<comment type="similarity">
    <text evidence="1 6">Belongs to the oligoribonuclease family.</text>
</comment>
<dbReference type="InterPro" id="IPR022894">
    <property type="entry name" value="Oligoribonuclease"/>
</dbReference>
<dbReference type="Gene3D" id="3.30.420.10">
    <property type="entry name" value="Ribonuclease H-like superfamily/Ribonuclease H"/>
    <property type="match status" value="1"/>
</dbReference>
<organism evidence="8 9">
    <name type="scientific">Ignatzschineria indica</name>
    <dbReference type="NCBI Taxonomy" id="472583"/>
    <lineage>
        <taxon>Bacteria</taxon>
        <taxon>Pseudomonadati</taxon>
        <taxon>Pseudomonadota</taxon>
        <taxon>Gammaproteobacteria</taxon>
        <taxon>Cardiobacteriales</taxon>
        <taxon>Ignatzschineriaceae</taxon>
        <taxon>Ignatzschineria</taxon>
    </lineage>
</organism>
<dbReference type="EC" id="3.1.-.-" evidence="6"/>
<keyword evidence="9" id="KW-1185">Reference proteome</keyword>
<dbReference type="GO" id="GO:0000175">
    <property type="term" value="F:3'-5'-RNA exonuclease activity"/>
    <property type="evidence" value="ECO:0007669"/>
    <property type="project" value="InterPro"/>
</dbReference>
<dbReference type="GO" id="GO:0006259">
    <property type="term" value="P:DNA metabolic process"/>
    <property type="evidence" value="ECO:0007669"/>
    <property type="project" value="UniProtKB-ARBA"/>
</dbReference>